<dbReference type="PANTHER" id="PTHR43791:SF1">
    <property type="entry name" value="ALLANTOATE PERMEASE"/>
    <property type="match status" value="1"/>
</dbReference>
<keyword evidence="3 7" id="KW-0812">Transmembrane</keyword>
<feature type="transmembrane region" description="Helical" evidence="7">
    <location>
        <begin position="341"/>
        <end position="362"/>
    </location>
</feature>
<protein>
    <recommendedName>
        <fullName evidence="8">Major facilitator superfamily (MFS) profile domain-containing protein</fullName>
    </recommendedName>
</protein>
<dbReference type="FunFam" id="1.20.1250.20:FF:000064">
    <property type="entry name" value="MFS allantoate transporter"/>
    <property type="match status" value="1"/>
</dbReference>
<feature type="transmembrane region" description="Helical" evidence="7">
    <location>
        <begin position="402"/>
        <end position="419"/>
    </location>
</feature>
<keyword evidence="10" id="KW-1185">Reference proteome</keyword>
<name>A0A2S5B5V3_9BASI</name>
<feature type="domain" description="Major facilitator superfamily (MFS) profile" evidence="8">
    <location>
        <begin position="61"/>
        <end position="489"/>
    </location>
</feature>
<feature type="transmembrane region" description="Helical" evidence="7">
    <location>
        <begin position="462"/>
        <end position="484"/>
    </location>
</feature>
<dbReference type="PROSITE" id="PS50850">
    <property type="entry name" value="MFS"/>
    <property type="match status" value="1"/>
</dbReference>
<keyword evidence="5 7" id="KW-0472">Membrane</keyword>
<dbReference type="GO" id="GO:0022857">
    <property type="term" value="F:transmembrane transporter activity"/>
    <property type="evidence" value="ECO:0007669"/>
    <property type="project" value="InterPro"/>
</dbReference>
<dbReference type="Gene3D" id="1.20.1250.20">
    <property type="entry name" value="MFS general substrate transporter like domains"/>
    <property type="match status" value="2"/>
</dbReference>
<gene>
    <name evidence="9" type="ORF">BMF94_4801</name>
</gene>
<keyword evidence="2" id="KW-0813">Transport</keyword>
<evidence type="ECO:0000256" key="5">
    <source>
        <dbReference type="ARBA" id="ARBA00023136"/>
    </source>
</evidence>
<proteinExistence type="inferred from homology"/>
<dbReference type="PANTHER" id="PTHR43791">
    <property type="entry name" value="PERMEASE-RELATED"/>
    <property type="match status" value="1"/>
</dbReference>
<evidence type="ECO:0000256" key="6">
    <source>
        <dbReference type="ARBA" id="ARBA00037968"/>
    </source>
</evidence>
<dbReference type="EMBL" id="PJQD01000057">
    <property type="protein sequence ID" value="POY72164.1"/>
    <property type="molecule type" value="Genomic_DNA"/>
</dbReference>
<dbReference type="STRING" id="741276.A0A2S5B5V3"/>
<dbReference type="GO" id="GO:0016020">
    <property type="term" value="C:membrane"/>
    <property type="evidence" value="ECO:0007669"/>
    <property type="project" value="UniProtKB-SubCell"/>
</dbReference>
<evidence type="ECO:0000256" key="1">
    <source>
        <dbReference type="ARBA" id="ARBA00004141"/>
    </source>
</evidence>
<evidence type="ECO:0000313" key="9">
    <source>
        <dbReference type="EMBL" id="POY72164.1"/>
    </source>
</evidence>
<feature type="transmembrane region" description="Helical" evidence="7">
    <location>
        <begin position="111"/>
        <end position="133"/>
    </location>
</feature>
<dbReference type="InterPro" id="IPR020846">
    <property type="entry name" value="MFS_dom"/>
</dbReference>
<dbReference type="Proteomes" id="UP000237144">
    <property type="component" value="Unassembled WGS sequence"/>
</dbReference>
<dbReference type="SUPFAM" id="SSF103473">
    <property type="entry name" value="MFS general substrate transporter"/>
    <property type="match status" value="1"/>
</dbReference>
<dbReference type="InterPro" id="IPR011701">
    <property type="entry name" value="MFS"/>
</dbReference>
<dbReference type="Pfam" id="PF07690">
    <property type="entry name" value="MFS_1"/>
    <property type="match status" value="1"/>
</dbReference>
<dbReference type="CDD" id="cd17327">
    <property type="entry name" value="MFS_FEN2_like"/>
    <property type="match status" value="1"/>
</dbReference>
<evidence type="ECO:0000256" key="4">
    <source>
        <dbReference type="ARBA" id="ARBA00022989"/>
    </source>
</evidence>
<comment type="similarity">
    <text evidence="6">Belongs to the major facilitator superfamily. Allantoate permease family.</text>
</comment>
<keyword evidence="4 7" id="KW-1133">Transmembrane helix</keyword>
<feature type="transmembrane region" description="Helical" evidence="7">
    <location>
        <begin position="369"/>
        <end position="390"/>
    </location>
</feature>
<feature type="transmembrane region" description="Helical" evidence="7">
    <location>
        <begin position="308"/>
        <end position="335"/>
    </location>
</feature>
<feature type="transmembrane region" description="Helical" evidence="7">
    <location>
        <begin position="202"/>
        <end position="222"/>
    </location>
</feature>
<feature type="transmembrane region" description="Helical" evidence="7">
    <location>
        <begin position="431"/>
        <end position="450"/>
    </location>
</feature>
<sequence>MPFVRTDSADAEKGLHGSKDFVVTDVRDVPDAAAAVTAQIANVELSPEENKRLLRKIDLNILPLLCCVYLIQFLDKTPRKEVLTFSSGKQALSYASIMGLRQDNNLSLSQYSWLSSIFYLAFLVGEWPTNYLLQRLPLAKYTGVNIVLWGIVLACTAATTNFAGLMAVRFFLGLFESCVTPSFSLVTAQWYKKREQGTRTGIWFSCNAFANVVGAIMAWGFAKHDAVGDFSIPGWKILFVFLGGVTIVLGAAILCFLPDSPLTARFLTEPDRALAVERIRNNQTGIGTRAHKWYQVREALLDPLTWCYCLYAGAMNVFNGGVTSFFSIIISSFGFNKLDSLLYNAPGGALLFVGVLFFLWLGDRIRLRILCGIIPLAIGLLGVLLCWQLPTHLKVGRLIGYYLWLYATIGLIVCVSLLSSNVSGSTKKTTVSSLFFVFYAVGNLVGPQTFRAQDAPRYGPGLATSVAVIAFGIADLAVIWFLYARENRRRDRIMSSPDYEPKTNQEFLDLTDRENIAFRYSC</sequence>
<comment type="caution">
    <text evidence="9">The sequence shown here is derived from an EMBL/GenBank/DDBJ whole genome shotgun (WGS) entry which is preliminary data.</text>
</comment>
<dbReference type="AlphaFoldDB" id="A0A2S5B5V3"/>
<dbReference type="InterPro" id="IPR036259">
    <property type="entry name" value="MFS_trans_sf"/>
</dbReference>
<organism evidence="9 10">
    <name type="scientific">Rhodotorula taiwanensis</name>
    <dbReference type="NCBI Taxonomy" id="741276"/>
    <lineage>
        <taxon>Eukaryota</taxon>
        <taxon>Fungi</taxon>
        <taxon>Dikarya</taxon>
        <taxon>Basidiomycota</taxon>
        <taxon>Pucciniomycotina</taxon>
        <taxon>Microbotryomycetes</taxon>
        <taxon>Sporidiobolales</taxon>
        <taxon>Sporidiobolaceae</taxon>
        <taxon>Rhodotorula</taxon>
    </lineage>
</organism>
<evidence type="ECO:0000256" key="7">
    <source>
        <dbReference type="SAM" id="Phobius"/>
    </source>
</evidence>
<evidence type="ECO:0000256" key="3">
    <source>
        <dbReference type="ARBA" id="ARBA00022692"/>
    </source>
</evidence>
<feature type="transmembrane region" description="Helical" evidence="7">
    <location>
        <begin position="145"/>
        <end position="164"/>
    </location>
</feature>
<comment type="subcellular location">
    <subcellularLocation>
        <location evidence="1">Membrane</location>
        <topology evidence="1">Multi-pass membrane protein</topology>
    </subcellularLocation>
</comment>
<evidence type="ECO:0000313" key="10">
    <source>
        <dbReference type="Proteomes" id="UP000237144"/>
    </source>
</evidence>
<evidence type="ECO:0000259" key="8">
    <source>
        <dbReference type="PROSITE" id="PS50850"/>
    </source>
</evidence>
<evidence type="ECO:0000256" key="2">
    <source>
        <dbReference type="ARBA" id="ARBA00022448"/>
    </source>
</evidence>
<accession>A0A2S5B5V3</accession>
<reference evidence="9 10" key="1">
    <citation type="journal article" date="2018" name="Front. Microbiol.">
        <title>Prospects for Fungal Bioremediation of Acidic Radioactive Waste Sites: Characterization and Genome Sequence of Rhodotorula taiwanensis MD1149.</title>
        <authorList>
            <person name="Tkavc R."/>
            <person name="Matrosova V.Y."/>
            <person name="Grichenko O.E."/>
            <person name="Gostincar C."/>
            <person name="Volpe R.P."/>
            <person name="Klimenkova P."/>
            <person name="Gaidamakova E.K."/>
            <person name="Zhou C.E."/>
            <person name="Stewart B.J."/>
            <person name="Lyman M.G."/>
            <person name="Malfatti S.A."/>
            <person name="Rubinfeld B."/>
            <person name="Courtot M."/>
            <person name="Singh J."/>
            <person name="Dalgard C.L."/>
            <person name="Hamilton T."/>
            <person name="Frey K.G."/>
            <person name="Gunde-Cimerman N."/>
            <person name="Dugan L."/>
            <person name="Daly M.J."/>
        </authorList>
    </citation>
    <scope>NUCLEOTIDE SEQUENCE [LARGE SCALE GENOMIC DNA]</scope>
    <source>
        <strain evidence="9 10">MD1149</strain>
    </source>
</reference>
<dbReference type="OrthoDB" id="6730379at2759"/>
<feature type="transmembrane region" description="Helical" evidence="7">
    <location>
        <begin position="234"/>
        <end position="257"/>
    </location>
</feature>